<sequence>MHSTVVKIRAGREGGLENGMDSMCSDCGIKEDEEKEEEEEEEEEEEGSLALTNVNVGDPAGMSGWKKGGGASGQKLTISRAIDRELFSG</sequence>
<dbReference type="EMBL" id="CM003106">
    <property type="protein sequence ID" value="KUI72730.1"/>
    <property type="molecule type" value="Genomic_DNA"/>
</dbReference>
<evidence type="ECO:0000313" key="2">
    <source>
        <dbReference type="EMBL" id="KUI72730.1"/>
    </source>
</evidence>
<organism evidence="2 3">
    <name type="scientific">Cytospora mali</name>
    <name type="common">Apple Valsa canker fungus</name>
    <name type="synonym">Valsa mali</name>
    <dbReference type="NCBI Taxonomy" id="578113"/>
    <lineage>
        <taxon>Eukaryota</taxon>
        <taxon>Fungi</taxon>
        <taxon>Dikarya</taxon>
        <taxon>Ascomycota</taxon>
        <taxon>Pezizomycotina</taxon>
        <taxon>Sordariomycetes</taxon>
        <taxon>Sordariomycetidae</taxon>
        <taxon>Diaporthales</taxon>
        <taxon>Cytosporaceae</taxon>
        <taxon>Cytospora</taxon>
    </lineage>
</organism>
<gene>
    <name evidence="2" type="ORF">VM1G_08149</name>
</gene>
<feature type="compositionally biased region" description="Acidic residues" evidence="1">
    <location>
        <begin position="31"/>
        <end position="47"/>
    </location>
</feature>
<evidence type="ECO:0000313" key="3">
    <source>
        <dbReference type="Proteomes" id="UP000078559"/>
    </source>
</evidence>
<proteinExistence type="predicted"/>
<dbReference type="AlphaFoldDB" id="A0A194W9I0"/>
<name>A0A194W9I0_CYTMA</name>
<feature type="region of interest" description="Disordered" evidence="1">
    <location>
        <begin position="1"/>
        <end position="74"/>
    </location>
</feature>
<protein>
    <submittedName>
        <fullName evidence="2">Uncharacterized protein</fullName>
    </submittedName>
</protein>
<dbReference type="Proteomes" id="UP000078559">
    <property type="component" value="Chromosome 9"/>
</dbReference>
<keyword evidence="3" id="KW-1185">Reference proteome</keyword>
<evidence type="ECO:0000256" key="1">
    <source>
        <dbReference type="SAM" id="MobiDB-lite"/>
    </source>
</evidence>
<reference evidence="2" key="1">
    <citation type="submission" date="2014-12" db="EMBL/GenBank/DDBJ databases">
        <title>Genome Sequence of Valsa Canker Pathogens Uncovers a Specific Adaption of Colonization on Woody Bark.</title>
        <authorList>
            <person name="Yin Z."/>
            <person name="Liu H."/>
            <person name="Gao X."/>
            <person name="Li Z."/>
            <person name="Song N."/>
            <person name="Ke X."/>
            <person name="Dai Q."/>
            <person name="Wu Y."/>
            <person name="Sun Y."/>
            <person name="Xu J.-R."/>
            <person name="Kang Z.K."/>
            <person name="Wang L."/>
            <person name="Huang L."/>
        </authorList>
    </citation>
    <scope>NUCLEOTIDE SEQUENCE [LARGE SCALE GENOMIC DNA]</scope>
    <source>
        <strain evidence="2">03-8</strain>
    </source>
</reference>
<accession>A0A194W9I0</accession>